<dbReference type="PANTHER" id="PTHR10584">
    <property type="entry name" value="SUGAR KINASE"/>
    <property type="match status" value="1"/>
</dbReference>
<dbReference type="InterPro" id="IPR011611">
    <property type="entry name" value="PfkB_dom"/>
</dbReference>
<evidence type="ECO:0000313" key="4">
    <source>
        <dbReference type="EMBL" id="RRK33354.1"/>
    </source>
</evidence>
<organism evidence="4 5">
    <name type="scientific">Schaedlerella arabinosiphila</name>
    <dbReference type="NCBI Taxonomy" id="2044587"/>
    <lineage>
        <taxon>Bacteria</taxon>
        <taxon>Bacillati</taxon>
        <taxon>Bacillota</taxon>
        <taxon>Clostridia</taxon>
        <taxon>Lachnospirales</taxon>
        <taxon>Lachnospiraceae</taxon>
        <taxon>Schaedlerella</taxon>
    </lineage>
</organism>
<dbReference type="RefSeq" id="WP_125128623.1">
    <property type="nucleotide sequence ID" value="NZ_RHJS01000002.1"/>
</dbReference>
<comment type="caution">
    <text evidence="4">The sequence shown here is derived from an EMBL/GenBank/DDBJ whole genome shotgun (WGS) entry which is preliminary data.</text>
</comment>
<name>A0A426DKX4_9FIRM</name>
<dbReference type="GO" id="GO:0016301">
    <property type="term" value="F:kinase activity"/>
    <property type="evidence" value="ECO:0007669"/>
    <property type="project" value="UniProtKB-KW"/>
</dbReference>
<dbReference type="Proteomes" id="UP000274920">
    <property type="component" value="Unassembled WGS sequence"/>
</dbReference>
<accession>A0A426DKX4</accession>
<evidence type="ECO:0000256" key="2">
    <source>
        <dbReference type="ARBA" id="ARBA00022777"/>
    </source>
</evidence>
<evidence type="ECO:0000256" key="1">
    <source>
        <dbReference type="ARBA" id="ARBA00022679"/>
    </source>
</evidence>
<dbReference type="SUPFAM" id="SSF53613">
    <property type="entry name" value="Ribokinase-like"/>
    <property type="match status" value="1"/>
</dbReference>
<feature type="domain" description="Carbohydrate kinase PfkB" evidence="3">
    <location>
        <begin position="1"/>
        <end position="303"/>
    </location>
</feature>
<protein>
    <submittedName>
        <fullName evidence="4">Sugar kinase</fullName>
    </submittedName>
</protein>
<dbReference type="InterPro" id="IPR029056">
    <property type="entry name" value="Ribokinase-like"/>
</dbReference>
<keyword evidence="1" id="KW-0808">Transferase</keyword>
<dbReference type="Gene3D" id="3.40.1190.20">
    <property type="match status" value="1"/>
</dbReference>
<dbReference type="CDD" id="cd01166">
    <property type="entry name" value="KdgK"/>
    <property type="match status" value="1"/>
</dbReference>
<dbReference type="PANTHER" id="PTHR10584:SF166">
    <property type="entry name" value="RIBOKINASE"/>
    <property type="match status" value="1"/>
</dbReference>
<keyword evidence="2 4" id="KW-0418">Kinase</keyword>
<dbReference type="PROSITE" id="PS00584">
    <property type="entry name" value="PFKB_KINASES_2"/>
    <property type="match status" value="1"/>
</dbReference>
<dbReference type="AlphaFoldDB" id="A0A426DKX4"/>
<evidence type="ECO:0000259" key="3">
    <source>
        <dbReference type="Pfam" id="PF00294"/>
    </source>
</evidence>
<keyword evidence="5" id="KW-1185">Reference proteome</keyword>
<dbReference type="Pfam" id="PF00294">
    <property type="entry name" value="PfkB"/>
    <property type="match status" value="1"/>
</dbReference>
<dbReference type="EMBL" id="RHJS01000002">
    <property type="protein sequence ID" value="RRK33354.1"/>
    <property type="molecule type" value="Genomic_DNA"/>
</dbReference>
<dbReference type="InterPro" id="IPR002173">
    <property type="entry name" value="Carboh/pur_kinase_PfkB_CS"/>
</dbReference>
<sequence length="325" mass="36224">MRRVFVLGDANVDIIVPYPKYLNEERTMVEYPSPSLQGGGTSSNTAVALARLGVCTSFVGTIGDDQYGKYIRADFEKEGVDISQLVVEPDLNTVGVFAFIDEYGERYLWGWPRENQAFKVLDEHKISLEKLMEGSWIHSSGMSLVYDTSARKTIIRIFREAYERGIPTSFDLNLRVDNGCLEPEYEKAVREIIRYTTVLLGSGTDEFAWLGDGDWKENARSFVSDKRTVIVRNGKEGSIGFFREGEAIAPAFKVKVEDTVGAGDVYNAGFIFAMLEGKPLGECLVWGNAVSGFTVAKKGARGCPRKKELDEFLEEEQDEKGNIGL</sequence>
<evidence type="ECO:0000313" key="5">
    <source>
        <dbReference type="Proteomes" id="UP000274920"/>
    </source>
</evidence>
<proteinExistence type="predicted"/>
<reference evidence="4" key="1">
    <citation type="submission" date="2018-10" db="EMBL/GenBank/DDBJ databases">
        <title>Schaedlerella arabinophila gen. nov. sp. nov., isolated from the mouse intestinal tract and comparative analysis with the genome of the closely related altered Schaedler flora strain ASF502.</title>
        <authorList>
            <person name="Miyake S."/>
            <person name="Soh M."/>
            <person name="Seedorf H."/>
        </authorList>
    </citation>
    <scope>NUCLEOTIDE SEQUENCE [LARGE SCALE GENOMIC DNA]</scope>
    <source>
        <strain evidence="4">DSM 106076</strain>
    </source>
</reference>
<gene>
    <name evidence="4" type="ORF">EBB54_19900</name>
</gene>